<dbReference type="InterPro" id="IPR004020">
    <property type="entry name" value="DAPIN"/>
</dbReference>
<reference evidence="2 3" key="1">
    <citation type="journal article" date="2019" name="Mol. Ecol. Resour.">
        <title>Chromosome-level genome assembly of Triplophysa tibetana, a fish adapted to the harsh high-altitude environment of the Tibetan Plateau.</title>
        <authorList>
            <person name="Yang X."/>
            <person name="Liu H."/>
            <person name="Ma Z."/>
            <person name="Zou Y."/>
            <person name="Zou M."/>
            <person name="Mao Y."/>
            <person name="Li X."/>
            <person name="Wang H."/>
            <person name="Chen T."/>
            <person name="Wang W."/>
            <person name="Yang R."/>
        </authorList>
    </citation>
    <scope>NUCLEOTIDE SEQUENCE [LARGE SCALE GENOMIC DNA]</scope>
    <source>
        <strain evidence="2">TTIB1903HZAU</strain>
        <tissue evidence="2">Muscle</tissue>
    </source>
</reference>
<accession>A0A5A9NRJ8</accession>
<sequence>MMASVRELLVNSLRELKKDQLKAFQWHLKDLDGISTSELENADVLKTVEKIVERYKQEEAVIMMEERYRQGAVKITLDILRKMNQNQLAEKLVNKHKEDTEKRKQVELKEFQWRLRNLDGVTSSDLENTDVLDTEDKMVEHDGAEEAVKITQDNPKKINQYQLDKEQENKHKEDLENADVLDTVDKMVEHDGAEEAVKITQDNPRKMIQNQLTEKLVNKHKEGAAAVDSKAVDYSEFSNRLKSDLKQKYERIMDEPHKPSEPLRTGHKKHLLAAVVLAVSSILIAAKTITSSTPTSTTNATSVTTMAETIPDSSSSTAQTLAALNPDSPAPLLQQWWPSLNPQGPLNCLRL</sequence>
<organism evidence="2 3">
    <name type="scientific">Triplophysa tibetana</name>
    <dbReference type="NCBI Taxonomy" id="1572043"/>
    <lineage>
        <taxon>Eukaryota</taxon>
        <taxon>Metazoa</taxon>
        <taxon>Chordata</taxon>
        <taxon>Craniata</taxon>
        <taxon>Vertebrata</taxon>
        <taxon>Euteleostomi</taxon>
        <taxon>Actinopterygii</taxon>
        <taxon>Neopterygii</taxon>
        <taxon>Teleostei</taxon>
        <taxon>Ostariophysi</taxon>
        <taxon>Cypriniformes</taxon>
        <taxon>Nemacheilidae</taxon>
        <taxon>Triplophysa</taxon>
    </lineage>
</organism>
<evidence type="ECO:0000259" key="1">
    <source>
        <dbReference type="PROSITE" id="PS50824"/>
    </source>
</evidence>
<dbReference type="Gene3D" id="1.10.533.10">
    <property type="entry name" value="Death Domain, Fas"/>
    <property type="match status" value="4"/>
</dbReference>
<dbReference type="Pfam" id="PF02758">
    <property type="entry name" value="PYRIN"/>
    <property type="match status" value="2"/>
</dbReference>
<comment type="caution">
    <text evidence="2">The sequence shown here is derived from an EMBL/GenBank/DDBJ whole genome shotgun (WGS) entry which is preliminary data.</text>
</comment>
<dbReference type="PROSITE" id="PS50824">
    <property type="entry name" value="DAPIN"/>
    <property type="match status" value="1"/>
</dbReference>
<feature type="domain" description="Pyrin" evidence="1">
    <location>
        <begin position="1"/>
        <end position="98"/>
    </location>
</feature>
<dbReference type="SMART" id="SM01289">
    <property type="entry name" value="PYRIN"/>
    <property type="match status" value="2"/>
</dbReference>
<dbReference type="Proteomes" id="UP000324632">
    <property type="component" value="Chromosome 15"/>
</dbReference>
<evidence type="ECO:0000313" key="3">
    <source>
        <dbReference type="Proteomes" id="UP000324632"/>
    </source>
</evidence>
<evidence type="ECO:0000313" key="2">
    <source>
        <dbReference type="EMBL" id="KAA0711546.1"/>
    </source>
</evidence>
<gene>
    <name evidence="2" type="ORF">E1301_Tti006165</name>
</gene>
<proteinExistence type="predicted"/>
<dbReference type="EMBL" id="SOYY01000015">
    <property type="protein sequence ID" value="KAA0711546.1"/>
    <property type="molecule type" value="Genomic_DNA"/>
</dbReference>
<name>A0A5A9NRJ8_9TELE</name>
<dbReference type="SUPFAM" id="SSF47986">
    <property type="entry name" value="DEATH domain"/>
    <property type="match status" value="3"/>
</dbReference>
<dbReference type="InterPro" id="IPR011029">
    <property type="entry name" value="DEATH-like_dom_sf"/>
</dbReference>
<protein>
    <recommendedName>
        <fullName evidence="1">Pyrin domain-containing protein</fullName>
    </recommendedName>
</protein>
<keyword evidence="3" id="KW-1185">Reference proteome</keyword>
<dbReference type="AlphaFoldDB" id="A0A5A9NRJ8"/>